<organism evidence="2 3">
    <name type="scientific">Ridgeia piscesae</name>
    <name type="common">Tubeworm</name>
    <dbReference type="NCBI Taxonomy" id="27915"/>
    <lineage>
        <taxon>Eukaryota</taxon>
        <taxon>Metazoa</taxon>
        <taxon>Spiralia</taxon>
        <taxon>Lophotrochozoa</taxon>
        <taxon>Annelida</taxon>
        <taxon>Polychaeta</taxon>
        <taxon>Sedentaria</taxon>
        <taxon>Canalipalpata</taxon>
        <taxon>Sabellida</taxon>
        <taxon>Siboglinidae</taxon>
        <taxon>Ridgeia</taxon>
    </lineage>
</organism>
<feature type="compositionally biased region" description="Gly residues" evidence="1">
    <location>
        <begin position="174"/>
        <end position="185"/>
    </location>
</feature>
<reference evidence="2" key="1">
    <citation type="journal article" date="2023" name="Mol. Biol. Evol.">
        <title>Third-Generation Sequencing Reveals the Adaptive Role of the Epigenome in Three Deep-Sea Polychaetes.</title>
        <authorList>
            <person name="Perez M."/>
            <person name="Aroh O."/>
            <person name="Sun Y."/>
            <person name="Lan Y."/>
            <person name="Juniper S.K."/>
            <person name="Young C.R."/>
            <person name="Angers B."/>
            <person name="Qian P.Y."/>
        </authorList>
    </citation>
    <scope>NUCLEOTIDE SEQUENCE</scope>
    <source>
        <strain evidence="2">R07B-5</strain>
    </source>
</reference>
<gene>
    <name evidence="2" type="ORF">NP493_1381g00000</name>
</gene>
<feature type="compositionally biased region" description="Basic and acidic residues" evidence="1">
    <location>
        <begin position="141"/>
        <end position="151"/>
    </location>
</feature>
<feature type="compositionally biased region" description="Acidic residues" evidence="1">
    <location>
        <begin position="112"/>
        <end position="121"/>
    </location>
</feature>
<feature type="compositionally biased region" description="Polar residues" evidence="1">
    <location>
        <begin position="154"/>
        <end position="165"/>
    </location>
</feature>
<evidence type="ECO:0000256" key="1">
    <source>
        <dbReference type="SAM" id="MobiDB-lite"/>
    </source>
</evidence>
<dbReference type="Proteomes" id="UP001209878">
    <property type="component" value="Unassembled WGS sequence"/>
</dbReference>
<feature type="compositionally biased region" description="Low complexity" evidence="1">
    <location>
        <begin position="122"/>
        <end position="140"/>
    </location>
</feature>
<protein>
    <submittedName>
        <fullName evidence="2">Uncharacterized protein</fullName>
    </submittedName>
</protein>
<feature type="region of interest" description="Disordered" evidence="1">
    <location>
        <begin position="110"/>
        <end position="216"/>
    </location>
</feature>
<dbReference type="EMBL" id="JAODUO010001380">
    <property type="protein sequence ID" value="KAK2165107.1"/>
    <property type="molecule type" value="Genomic_DNA"/>
</dbReference>
<accession>A0AAD9K5G7</accession>
<dbReference type="AlphaFoldDB" id="A0AAD9K5G7"/>
<comment type="caution">
    <text evidence="2">The sequence shown here is derived from an EMBL/GenBank/DDBJ whole genome shotgun (WGS) entry which is preliminary data.</text>
</comment>
<feature type="region of interest" description="Disordered" evidence="1">
    <location>
        <begin position="1"/>
        <end position="27"/>
    </location>
</feature>
<evidence type="ECO:0000313" key="2">
    <source>
        <dbReference type="EMBL" id="KAK2165107.1"/>
    </source>
</evidence>
<evidence type="ECO:0000313" key="3">
    <source>
        <dbReference type="Proteomes" id="UP001209878"/>
    </source>
</evidence>
<proteinExistence type="predicted"/>
<keyword evidence="3" id="KW-1185">Reference proteome</keyword>
<sequence>MLHFQGSLHQNQPYDESLDVPDAESQCTPSPRVLNPLKGTRVALQAVRASARVYNNQPYDESLDVGDTEEVASLYTPTPRVPRHTGDTLGACWLLGVSLQATKVYHNQPYDESLDVPDSEDVASLSASSPPPDAVVSARPADARKAADPRRSRGNTPPDSRMSNQSDDEFETGDAGGPSGGGGPGEMSAPGGVSGPRGLGAPAGLDGGQIPPGKGK</sequence>
<name>A0AAD9K5G7_RIDPI</name>